<proteinExistence type="predicted"/>
<dbReference type="SUPFAM" id="SSF56059">
    <property type="entry name" value="Glutathione synthetase ATP-binding domain-like"/>
    <property type="match status" value="1"/>
</dbReference>
<dbReference type="AlphaFoldDB" id="A0A4R6TNQ4"/>
<protein>
    <recommendedName>
        <fullName evidence="3">RimK-like ATP-grasp domain-containing protein</fullName>
    </recommendedName>
</protein>
<evidence type="ECO:0000313" key="2">
    <source>
        <dbReference type="Proteomes" id="UP000295390"/>
    </source>
</evidence>
<dbReference type="Proteomes" id="UP000295390">
    <property type="component" value="Unassembled WGS sequence"/>
</dbReference>
<evidence type="ECO:0008006" key="3">
    <source>
        <dbReference type="Google" id="ProtNLM"/>
    </source>
</evidence>
<dbReference type="OrthoDB" id="9775266at2"/>
<dbReference type="RefSeq" id="WP_133534451.1">
    <property type="nucleotide sequence ID" value="NZ_SNYH01000001.1"/>
</dbReference>
<gene>
    <name evidence="1" type="ORF">DFQ07_0233</name>
</gene>
<dbReference type="EMBL" id="SNYH01000001">
    <property type="protein sequence ID" value="TDQ29909.1"/>
    <property type="molecule type" value="Genomic_DNA"/>
</dbReference>
<keyword evidence="2" id="KW-1185">Reference proteome</keyword>
<dbReference type="Gene3D" id="3.30.1490.20">
    <property type="entry name" value="ATP-grasp fold, A domain"/>
    <property type="match status" value="1"/>
</dbReference>
<evidence type="ECO:0000313" key="1">
    <source>
        <dbReference type="EMBL" id="TDQ29909.1"/>
    </source>
</evidence>
<comment type="caution">
    <text evidence="1">The sequence shown here is derived from an EMBL/GenBank/DDBJ whole genome shotgun (WGS) entry which is preliminary data.</text>
</comment>
<reference evidence="1 2" key="1">
    <citation type="submission" date="2019-03" db="EMBL/GenBank/DDBJ databases">
        <title>Genomic Encyclopedia of Type Strains, Phase III (KMG-III): the genomes of soil and plant-associated and newly described type strains.</title>
        <authorList>
            <person name="Whitman W."/>
        </authorList>
    </citation>
    <scope>NUCLEOTIDE SEQUENCE [LARGE SCALE GENOMIC DNA]</scope>
    <source>
        <strain evidence="1 2">CECT 8283</strain>
    </source>
</reference>
<accession>A0A4R6TNQ4</accession>
<dbReference type="InterPro" id="IPR013815">
    <property type="entry name" value="ATP_grasp_subdomain_1"/>
</dbReference>
<sequence length="353" mass="40577">MKKSNSIEKLTNWEHWPSAMFYVPNLPYAFYLALKAKHFAFFSVTNPCIKSSGNGTESKYETILLVPEKHRPKSVLIQPNTSFDGVLKNLQKQQINFPLIAKPDVGFRGLLVKKIASEIELKNYLDKYPIDIIIQEFLDYENECGVFYHRNPKKNTGHITSLTLKRFLSVTGDGKSTLKELILADDRAKLYINLFAEIHQEKLASIPNKNEVVKLTAIGNHSKGTQFINGNHLISKKLTDTFDKVSKSIPGWYYGRVDLKYNTFEELENGTDFKILEINGIIAEPTHIYDAENYTYLKALKAIRAHWKSLFNIATTNHTTFNMPYKSPISFLNEIIALKQYTKKIKRFSRETP</sequence>
<organism evidence="1 2">
    <name type="scientific">Tenacibaculum caenipelagi</name>
    <dbReference type="NCBI Taxonomy" id="1325435"/>
    <lineage>
        <taxon>Bacteria</taxon>
        <taxon>Pseudomonadati</taxon>
        <taxon>Bacteroidota</taxon>
        <taxon>Flavobacteriia</taxon>
        <taxon>Flavobacteriales</taxon>
        <taxon>Flavobacteriaceae</taxon>
        <taxon>Tenacibaculum</taxon>
    </lineage>
</organism>
<dbReference type="GO" id="GO:0005524">
    <property type="term" value="F:ATP binding"/>
    <property type="evidence" value="ECO:0007669"/>
    <property type="project" value="InterPro"/>
</dbReference>
<name>A0A4R6TNQ4_9FLAO</name>